<evidence type="ECO:0000313" key="2">
    <source>
        <dbReference type="Proteomes" id="UP000694257"/>
    </source>
</evidence>
<reference evidence="1 2" key="1">
    <citation type="submission" date="2021-07" db="EMBL/GenBank/DDBJ databases">
        <title>Whole Genome Sequence of Nocardia Iowensis.</title>
        <authorList>
            <person name="Lamm A."/>
            <person name="Collins-Fairclough A.M."/>
            <person name="Bunk B."/>
            <person name="Sproer C."/>
        </authorList>
    </citation>
    <scope>NUCLEOTIDE SEQUENCE [LARGE SCALE GENOMIC DNA]</scope>
    <source>
        <strain evidence="1 2">NRRL 5646</strain>
    </source>
</reference>
<evidence type="ECO:0000313" key="1">
    <source>
        <dbReference type="EMBL" id="QXN91906.1"/>
    </source>
</evidence>
<protein>
    <recommendedName>
        <fullName evidence="3">Tail assembly chaperone</fullName>
    </recommendedName>
</protein>
<name>A0ABX8RWK3_NOCIO</name>
<evidence type="ECO:0008006" key="3">
    <source>
        <dbReference type="Google" id="ProtNLM"/>
    </source>
</evidence>
<proteinExistence type="predicted"/>
<sequence>MEKFTYTSTGGKAISLPKMENIPFGIIRKLRKENDTEQFFALIEGVAAAKDLAVIDAMTQAEVRELMNAWQKDSGIELGESSDS</sequence>
<dbReference type="EMBL" id="CP078145">
    <property type="protein sequence ID" value="QXN91906.1"/>
    <property type="molecule type" value="Genomic_DNA"/>
</dbReference>
<keyword evidence="2" id="KW-1185">Reference proteome</keyword>
<accession>A0ABX8RWK3</accession>
<gene>
    <name evidence="1" type="ORF">KV110_01555</name>
</gene>
<dbReference type="RefSeq" id="WP_218472755.1">
    <property type="nucleotide sequence ID" value="NZ_BAABJN010000009.1"/>
</dbReference>
<dbReference type="Proteomes" id="UP000694257">
    <property type="component" value="Chromosome"/>
</dbReference>
<organism evidence="1 2">
    <name type="scientific">Nocardia iowensis</name>
    <dbReference type="NCBI Taxonomy" id="204891"/>
    <lineage>
        <taxon>Bacteria</taxon>
        <taxon>Bacillati</taxon>
        <taxon>Actinomycetota</taxon>
        <taxon>Actinomycetes</taxon>
        <taxon>Mycobacteriales</taxon>
        <taxon>Nocardiaceae</taxon>
        <taxon>Nocardia</taxon>
    </lineage>
</organism>